<comment type="caution">
    <text evidence="4">The sequence shown here is derived from an EMBL/GenBank/DDBJ whole genome shotgun (WGS) entry which is preliminary data.</text>
</comment>
<dbReference type="Pfam" id="PF01195">
    <property type="entry name" value="Pept_tRNA_hydro"/>
    <property type="match status" value="1"/>
</dbReference>
<keyword evidence="3" id="KW-0694">RNA-binding</keyword>
<keyword evidence="2" id="KW-0378">Hydrolase</keyword>
<keyword evidence="5" id="KW-1185">Reference proteome</keyword>
<dbReference type="Proteomes" id="UP000886653">
    <property type="component" value="Unassembled WGS sequence"/>
</dbReference>
<dbReference type="InterPro" id="IPR001328">
    <property type="entry name" value="Pept_tRNA_hydro"/>
</dbReference>
<accession>A0A9P6NT44</accession>
<protein>
    <recommendedName>
        <fullName evidence="6">Peptidyl-tRNA hydrolase</fullName>
    </recommendedName>
</protein>
<keyword evidence="1" id="KW-0820">tRNA-binding</keyword>
<proteinExistence type="predicted"/>
<sequence length="165" mass="18290">MKGSEESEAPATADELTIHLFKPRALMNILGPVINGYHAELCRSQSPPRIILLHDELDIAPLKVRLKSPHHSLKPKGHNGLRSVLSAVPACRHKFVHTIGIGIGRDPHNTSKDSSAVGKWVMSPLERAEIQACSWSEESRLSGHPIYGAVVKEVWKYVRNVTRMP</sequence>
<evidence type="ECO:0000313" key="5">
    <source>
        <dbReference type="Proteomes" id="UP000886653"/>
    </source>
</evidence>
<reference evidence="4" key="1">
    <citation type="submission" date="2013-11" db="EMBL/GenBank/DDBJ databases">
        <title>Genome sequence of the fusiform rust pathogen reveals effectors for host alternation and coevolution with pine.</title>
        <authorList>
            <consortium name="DOE Joint Genome Institute"/>
            <person name="Smith K."/>
            <person name="Pendleton A."/>
            <person name="Kubisiak T."/>
            <person name="Anderson C."/>
            <person name="Salamov A."/>
            <person name="Aerts A."/>
            <person name="Riley R."/>
            <person name="Clum A."/>
            <person name="Lindquist E."/>
            <person name="Ence D."/>
            <person name="Campbell M."/>
            <person name="Kronenberg Z."/>
            <person name="Feau N."/>
            <person name="Dhillon B."/>
            <person name="Hamelin R."/>
            <person name="Burleigh J."/>
            <person name="Smith J."/>
            <person name="Yandell M."/>
            <person name="Nelson C."/>
            <person name="Grigoriev I."/>
            <person name="Davis J."/>
        </authorList>
    </citation>
    <scope>NUCLEOTIDE SEQUENCE</scope>
    <source>
        <strain evidence="4">G11</strain>
    </source>
</reference>
<evidence type="ECO:0000313" key="4">
    <source>
        <dbReference type="EMBL" id="KAG0151137.1"/>
    </source>
</evidence>
<dbReference type="SUPFAM" id="SSF53178">
    <property type="entry name" value="Peptidyl-tRNA hydrolase-like"/>
    <property type="match status" value="1"/>
</dbReference>
<evidence type="ECO:0000256" key="2">
    <source>
        <dbReference type="ARBA" id="ARBA00022801"/>
    </source>
</evidence>
<organism evidence="4 5">
    <name type="scientific">Cronartium quercuum f. sp. fusiforme G11</name>
    <dbReference type="NCBI Taxonomy" id="708437"/>
    <lineage>
        <taxon>Eukaryota</taxon>
        <taxon>Fungi</taxon>
        <taxon>Dikarya</taxon>
        <taxon>Basidiomycota</taxon>
        <taxon>Pucciniomycotina</taxon>
        <taxon>Pucciniomycetes</taxon>
        <taxon>Pucciniales</taxon>
        <taxon>Coleosporiaceae</taxon>
        <taxon>Cronartium</taxon>
    </lineage>
</organism>
<name>A0A9P6NT44_9BASI</name>
<evidence type="ECO:0000256" key="3">
    <source>
        <dbReference type="ARBA" id="ARBA00022884"/>
    </source>
</evidence>
<dbReference type="OrthoDB" id="1711136at2759"/>
<dbReference type="GO" id="GO:0000049">
    <property type="term" value="F:tRNA binding"/>
    <property type="evidence" value="ECO:0007669"/>
    <property type="project" value="UniProtKB-KW"/>
</dbReference>
<dbReference type="PANTHER" id="PTHR17224">
    <property type="entry name" value="PEPTIDYL-TRNA HYDROLASE"/>
    <property type="match status" value="1"/>
</dbReference>
<evidence type="ECO:0000256" key="1">
    <source>
        <dbReference type="ARBA" id="ARBA00022555"/>
    </source>
</evidence>
<dbReference type="GO" id="GO:0004045">
    <property type="term" value="F:peptidyl-tRNA hydrolase activity"/>
    <property type="evidence" value="ECO:0007669"/>
    <property type="project" value="InterPro"/>
</dbReference>
<dbReference type="EMBL" id="MU167215">
    <property type="protein sequence ID" value="KAG0151137.1"/>
    <property type="molecule type" value="Genomic_DNA"/>
</dbReference>
<dbReference type="PANTHER" id="PTHR17224:SF1">
    <property type="entry name" value="PEPTIDYL-TRNA HYDROLASE"/>
    <property type="match status" value="1"/>
</dbReference>
<gene>
    <name evidence="4" type="ORF">CROQUDRAFT_668199</name>
</gene>
<dbReference type="AlphaFoldDB" id="A0A9P6NT44"/>
<evidence type="ECO:0008006" key="6">
    <source>
        <dbReference type="Google" id="ProtNLM"/>
    </source>
</evidence>
<dbReference type="Gene3D" id="3.40.50.1470">
    <property type="entry name" value="Peptidyl-tRNA hydrolase"/>
    <property type="match status" value="1"/>
</dbReference>
<dbReference type="InterPro" id="IPR036416">
    <property type="entry name" value="Pept_tRNA_hydro_sf"/>
</dbReference>